<evidence type="ECO:0000256" key="12">
    <source>
        <dbReference type="RuleBase" id="RU003832"/>
    </source>
</evidence>
<dbReference type="UniPathway" id="UPA00378"/>
<dbReference type="FunFam" id="3.40.50.11660:FF:000004">
    <property type="entry name" value="Glycoprotein 3-alpha-L-fucosyltransferase A"/>
    <property type="match status" value="1"/>
</dbReference>
<evidence type="ECO:0000259" key="15">
    <source>
        <dbReference type="Pfam" id="PF17039"/>
    </source>
</evidence>
<keyword evidence="5 12" id="KW-0808">Transferase</keyword>
<evidence type="ECO:0000256" key="10">
    <source>
        <dbReference type="ARBA" id="ARBA00023136"/>
    </source>
</evidence>
<evidence type="ECO:0000313" key="16">
    <source>
        <dbReference type="Proteomes" id="UP000095280"/>
    </source>
</evidence>
<keyword evidence="8 12" id="KW-1133">Transmembrane helix</keyword>
<dbReference type="Pfam" id="PF17039">
    <property type="entry name" value="Glyco_tran_10_N"/>
    <property type="match status" value="1"/>
</dbReference>
<feature type="compositionally biased region" description="Polar residues" evidence="13">
    <location>
        <begin position="129"/>
        <end position="141"/>
    </location>
</feature>
<evidence type="ECO:0000256" key="9">
    <source>
        <dbReference type="ARBA" id="ARBA00023034"/>
    </source>
</evidence>
<keyword evidence="7" id="KW-0735">Signal-anchor</keyword>
<evidence type="ECO:0000313" key="17">
    <source>
        <dbReference type="WBParaSite" id="maker-uti_cns_0013338-snap-gene-0.2-mRNA-1"/>
    </source>
</evidence>
<reference evidence="17" key="1">
    <citation type="submission" date="2016-11" db="UniProtKB">
        <authorList>
            <consortium name="WormBaseParasite"/>
        </authorList>
    </citation>
    <scope>IDENTIFICATION</scope>
</reference>
<name>A0A1I8IJW0_9PLAT</name>
<dbReference type="GO" id="GO:0000139">
    <property type="term" value="C:Golgi membrane"/>
    <property type="evidence" value="ECO:0007669"/>
    <property type="project" value="UniProtKB-SubCell"/>
</dbReference>
<organism evidence="16 17">
    <name type="scientific">Macrostomum lignano</name>
    <dbReference type="NCBI Taxonomy" id="282301"/>
    <lineage>
        <taxon>Eukaryota</taxon>
        <taxon>Metazoa</taxon>
        <taxon>Spiralia</taxon>
        <taxon>Lophotrochozoa</taxon>
        <taxon>Platyhelminthes</taxon>
        <taxon>Rhabditophora</taxon>
        <taxon>Macrostomorpha</taxon>
        <taxon>Macrostomida</taxon>
        <taxon>Macrostomidae</taxon>
        <taxon>Macrostomum</taxon>
    </lineage>
</organism>
<comment type="subcellular location">
    <subcellularLocation>
        <location evidence="1">Golgi apparatus membrane</location>
        <topology evidence="1">Single-pass type II membrane protein</topology>
    </subcellularLocation>
    <subcellularLocation>
        <location evidence="12">Golgi apparatus</location>
        <location evidence="12">Golgi stack membrane</location>
        <topology evidence="12">Single-pass type II membrane protein</topology>
    </subcellularLocation>
</comment>
<protein>
    <recommendedName>
        <fullName evidence="12">Fucosyltransferase</fullName>
        <ecNumber evidence="12">2.4.1.-</ecNumber>
    </recommendedName>
</protein>
<evidence type="ECO:0000256" key="6">
    <source>
        <dbReference type="ARBA" id="ARBA00022692"/>
    </source>
</evidence>
<keyword evidence="16" id="KW-1185">Reference proteome</keyword>
<evidence type="ECO:0000256" key="4">
    <source>
        <dbReference type="ARBA" id="ARBA00022676"/>
    </source>
</evidence>
<feature type="region of interest" description="Disordered" evidence="13">
    <location>
        <begin position="86"/>
        <end position="143"/>
    </location>
</feature>
<dbReference type="Pfam" id="PF00852">
    <property type="entry name" value="Glyco_transf_10"/>
    <property type="match status" value="1"/>
</dbReference>
<proteinExistence type="inferred from homology"/>
<dbReference type="AlphaFoldDB" id="A0A1I8IJW0"/>
<dbReference type="Proteomes" id="UP000095280">
    <property type="component" value="Unplaced"/>
</dbReference>
<dbReference type="Gene3D" id="3.40.50.11660">
    <property type="entry name" value="Glycosyl transferase family 10, C-terminal domain"/>
    <property type="match status" value="1"/>
</dbReference>
<dbReference type="PANTHER" id="PTHR48438:SF1">
    <property type="entry name" value="ALPHA-(1,3)-FUCOSYLTRANSFERASE C-RELATED"/>
    <property type="match status" value="1"/>
</dbReference>
<keyword evidence="4 12" id="KW-0328">Glycosyltransferase</keyword>
<evidence type="ECO:0000256" key="1">
    <source>
        <dbReference type="ARBA" id="ARBA00004323"/>
    </source>
</evidence>
<feature type="transmembrane region" description="Helical" evidence="12">
    <location>
        <begin position="62"/>
        <end position="81"/>
    </location>
</feature>
<dbReference type="InterPro" id="IPR055270">
    <property type="entry name" value="Glyco_tran_10_C"/>
</dbReference>
<comment type="pathway">
    <text evidence="2">Protein modification; protein glycosylation.</text>
</comment>
<dbReference type="InterPro" id="IPR038577">
    <property type="entry name" value="GT10-like_C_sf"/>
</dbReference>
<feature type="domain" description="Fucosyltransferase N-terminal" evidence="15">
    <location>
        <begin position="209"/>
        <end position="310"/>
    </location>
</feature>
<dbReference type="EC" id="2.4.1.-" evidence="12"/>
<keyword evidence="6 12" id="KW-0812">Transmembrane</keyword>
<dbReference type="WBParaSite" id="maker-uti_cns_0013338-snap-gene-0.2-mRNA-1">
    <property type="protein sequence ID" value="maker-uti_cns_0013338-snap-gene-0.2-mRNA-1"/>
    <property type="gene ID" value="maker-uti_cns_0013338-snap-gene-0.2"/>
</dbReference>
<comment type="similarity">
    <text evidence="3 12">Belongs to the glycosyltransferase 10 family.</text>
</comment>
<evidence type="ECO:0000256" key="3">
    <source>
        <dbReference type="ARBA" id="ARBA00008919"/>
    </source>
</evidence>
<dbReference type="GO" id="GO:0032580">
    <property type="term" value="C:Golgi cisterna membrane"/>
    <property type="evidence" value="ECO:0007669"/>
    <property type="project" value="UniProtKB-SubCell"/>
</dbReference>
<feature type="domain" description="Fucosyltransferase C-terminal" evidence="14">
    <location>
        <begin position="331"/>
        <end position="507"/>
    </location>
</feature>
<keyword evidence="11" id="KW-0325">Glycoprotein</keyword>
<feature type="compositionally biased region" description="Low complexity" evidence="13">
    <location>
        <begin position="114"/>
        <end position="127"/>
    </location>
</feature>
<dbReference type="SUPFAM" id="SSF53756">
    <property type="entry name" value="UDP-Glycosyltransferase/glycogen phosphorylase"/>
    <property type="match status" value="1"/>
</dbReference>
<evidence type="ECO:0000256" key="5">
    <source>
        <dbReference type="ARBA" id="ARBA00022679"/>
    </source>
</evidence>
<evidence type="ECO:0000256" key="11">
    <source>
        <dbReference type="ARBA" id="ARBA00023180"/>
    </source>
</evidence>
<evidence type="ECO:0000256" key="8">
    <source>
        <dbReference type="ARBA" id="ARBA00022989"/>
    </source>
</evidence>
<dbReference type="InterPro" id="IPR001503">
    <property type="entry name" value="Glyco_trans_10"/>
</dbReference>
<evidence type="ECO:0000256" key="13">
    <source>
        <dbReference type="SAM" id="MobiDB-lite"/>
    </source>
</evidence>
<dbReference type="PANTHER" id="PTHR48438">
    <property type="entry name" value="ALPHA-(1,3)-FUCOSYLTRANSFERASE C-RELATED"/>
    <property type="match status" value="1"/>
</dbReference>
<accession>A0A1I8IJW0</accession>
<evidence type="ECO:0000256" key="7">
    <source>
        <dbReference type="ARBA" id="ARBA00022968"/>
    </source>
</evidence>
<keyword evidence="10 12" id="KW-0472">Membrane</keyword>
<keyword evidence="9 12" id="KW-0333">Golgi apparatus</keyword>
<dbReference type="GO" id="GO:0008417">
    <property type="term" value="F:fucosyltransferase activity"/>
    <property type="evidence" value="ECO:0007669"/>
    <property type="project" value="InterPro"/>
</dbReference>
<evidence type="ECO:0000256" key="2">
    <source>
        <dbReference type="ARBA" id="ARBA00004922"/>
    </source>
</evidence>
<dbReference type="InterPro" id="IPR031481">
    <property type="entry name" value="Glyco_tran_10_N"/>
</dbReference>
<sequence>PVICLEFNGPQVVPLLQSLTQGNEDFYVSSDSGRRGRPSARHPWRHWCPGAMARQADSYTRFLILAITFAVVLNLHHLLFVTQRPASDPRRVQANEPESGSLGKLAGRNKHEGAAAAQPAAVQAAPAGHSNNPKSSASRSAYPTVRGGGRLLDNLFRVQGNFKFPEFNETTMLAIYPNEVPASYPVRARDRIWNQMRYVPVNAATGKSRTKTILLYNGLGGEGNGRERFQRDNCPVSDCIMTGDRSQAATADVIMWQHSVFNPFHKRPAKQIWAVYFLESPHHTPSLNGFAGKVNWTATYRSDSVIVAPYYKFTPYVHNVFVKTQTKNYASGKTKKVAWFVSNCGAQNGRLEYARELGKHIQVDIYGGCGTHQCSRSRSGECFRLLEKEYKFYLAFENSNCWNYITEKFFLNGLSHDILPIVMGARMQDYIDVAPLNSFLHVDNFTSPKHLADYLHELDKDDSKYNTYFQWKGTGLVDTNAFFWCRLCMMAHEAELSSFNYGDIEQWWRKDTCVRGAWPGSKRSRGRTQYMYMHFTPCASGLPGCLGPPASVPVGAASPTNHACERRERRAHWALGWPADLRGLFIRSRQRNRLQQLLELWINNCFVKARPPGPQVKSCRARRRPRPLDHPARQAGSACVRQISEFAKLLLMSSKSLEFAQKMVRTICGNELRAGAQFDEEDSRSAAFSKSSPKPIRPPHKSISCTLKVLAFELTRPLLSRRTSSDVTWRCPFGLGVHGVESNTSRRVSPMLHTACGHA</sequence>
<evidence type="ECO:0000259" key="14">
    <source>
        <dbReference type="Pfam" id="PF00852"/>
    </source>
</evidence>